<comment type="caution">
    <text evidence="2">The sequence shown here is derived from an EMBL/GenBank/DDBJ whole genome shotgun (WGS) entry which is preliminary data.</text>
</comment>
<proteinExistence type="predicted"/>
<accession>A0A164JNP0</accession>
<evidence type="ECO:0000313" key="3">
    <source>
        <dbReference type="Proteomes" id="UP000076512"/>
    </source>
</evidence>
<dbReference type="AlphaFoldDB" id="A0A164JNP0"/>
<dbReference type="STRING" id="455432.AWN90_39015"/>
<sequence length="102" mass="10939">MFRIVELLGLLAPVIGAGMVLYYRRRMGRAFVPAVLAAVVALFGSGVGMVTSRAMWLGGGGAEGMTERMEIGAGVRNLLLAVAWVLLLVAIARRPRSERVVR</sequence>
<reference evidence="2 3" key="1">
    <citation type="submission" date="2016-04" db="EMBL/GenBank/DDBJ databases">
        <authorList>
            <person name="Evans L.H."/>
            <person name="Alamgir A."/>
            <person name="Owens N."/>
            <person name="Weber N.D."/>
            <person name="Virtaneva K."/>
            <person name="Barbian K."/>
            <person name="Babar A."/>
            <person name="Rosenke K."/>
        </authorList>
    </citation>
    <scope>NUCLEOTIDE SEQUENCE [LARGE SCALE GENOMIC DNA]</scope>
    <source>
        <strain evidence="2 3">IFM 0406</strain>
    </source>
</reference>
<dbReference type="EMBL" id="LWGR01000013">
    <property type="protein sequence ID" value="KZM70577.1"/>
    <property type="molecule type" value="Genomic_DNA"/>
</dbReference>
<keyword evidence="1" id="KW-0472">Membrane</keyword>
<dbReference type="Proteomes" id="UP000076512">
    <property type="component" value="Unassembled WGS sequence"/>
</dbReference>
<feature type="transmembrane region" description="Helical" evidence="1">
    <location>
        <begin position="71"/>
        <end position="92"/>
    </location>
</feature>
<evidence type="ECO:0000313" key="2">
    <source>
        <dbReference type="EMBL" id="KZM70577.1"/>
    </source>
</evidence>
<dbReference type="RefSeq" id="WP_067593767.1">
    <property type="nucleotide sequence ID" value="NZ_KV411304.1"/>
</dbReference>
<protein>
    <submittedName>
        <fullName evidence="2">Uncharacterized protein</fullName>
    </submittedName>
</protein>
<name>A0A164JNP0_9NOCA</name>
<evidence type="ECO:0000256" key="1">
    <source>
        <dbReference type="SAM" id="Phobius"/>
    </source>
</evidence>
<feature type="transmembrane region" description="Helical" evidence="1">
    <location>
        <begin position="30"/>
        <end position="51"/>
    </location>
</feature>
<keyword evidence="1" id="KW-1133">Transmembrane helix</keyword>
<organism evidence="2 3">
    <name type="scientific">Nocardia terpenica</name>
    <dbReference type="NCBI Taxonomy" id="455432"/>
    <lineage>
        <taxon>Bacteria</taxon>
        <taxon>Bacillati</taxon>
        <taxon>Actinomycetota</taxon>
        <taxon>Actinomycetes</taxon>
        <taxon>Mycobacteriales</taxon>
        <taxon>Nocardiaceae</taxon>
        <taxon>Nocardia</taxon>
    </lineage>
</organism>
<feature type="transmembrane region" description="Helical" evidence="1">
    <location>
        <begin position="6"/>
        <end position="23"/>
    </location>
</feature>
<gene>
    <name evidence="2" type="ORF">AWN90_39015</name>
</gene>
<keyword evidence="1" id="KW-0812">Transmembrane</keyword>
<keyword evidence="3" id="KW-1185">Reference proteome</keyword>